<dbReference type="Pfam" id="PF01370">
    <property type="entry name" value="Epimerase"/>
    <property type="match status" value="1"/>
</dbReference>
<dbReference type="InterPro" id="IPR036291">
    <property type="entry name" value="NAD(P)-bd_dom_sf"/>
</dbReference>
<evidence type="ECO:0000259" key="1">
    <source>
        <dbReference type="Pfam" id="PF01370"/>
    </source>
</evidence>
<comment type="caution">
    <text evidence="2">The sequence shown here is derived from an EMBL/GenBank/DDBJ whole genome shotgun (WGS) entry which is preliminary data.</text>
</comment>
<protein>
    <submittedName>
        <fullName evidence="2">NAD-dependent epimerase/dehydratase family protein</fullName>
    </submittedName>
</protein>
<organism evidence="2 3">
    <name type="scientific">Velocimicrobium porci</name>
    <dbReference type="NCBI Taxonomy" id="2606634"/>
    <lineage>
        <taxon>Bacteria</taxon>
        <taxon>Bacillati</taxon>
        <taxon>Bacillota</taxon>
        <taxon>Clostridia</taxon>
        <taxon>Lachnospirales</taxon>
        <taxon>Lachnospiraceae</taxon>
        <taxon>Velocimicrobium</taxon>
    </lineage>
</organism>
<feature type="domain" description="NAD-dependent epimerase/dehydratase" evidence="1">
    <location>
        <begin position="49"/>
        <end position="201"/>
    </location>
</feature>
<keyword evidence="3" id="KW-1185">Reference proteome</keyword>
<accession>A0A6L5Y1A6</accession>
<dbReference type="AlphaFoldDB" id="A0A6L5Y1A6"/>
<sequence length="289" mass="33217">MQRKVLIIGEHSYIGNSFKQYVTQNHSIDSEIQVETVGAKNGQWEKKDFSQYDVILHVAAIVHQKEKLDKKQLYIDVNTKLPILVAKKAKQAGVKQFIFLSTMSVYGNVEGAITEKTPLKPVTMYGKSKLLAERKLQELSSEQFKVAIVRPPMVYGKGCPGNYARLERLAKYCPVFPDVDNKRSMIHIKNLCEYLYLIIGREEVGIGLPQNLFLIKTTDLFCKIRTSLSKRTYRTSLFNAIIFLLIKKSGSFSKMFGSCYYQKNAYFENQIKIGIKEYQVVTYEESIYK</sequence>
<dbReference type="SUPFAM" id="SSF51735">
    <property type="entry name" value="NAD(P)-binding Rossmann-fold domains"/>
    <property type="match status" value="1"/>
</dbReference>
<dbReference type="InterPro" id="IPR050177">
    <property type="entry name" value="Lipid_A_modif_metabolic_enz"/>
</dbReference>
<dbReference type="Gene3D" id="3.40.50.720">
    <property type="entry name" value="NAD(P)-binding Rossmann-like Domain"/>
    <property type="match status" value="1"/>
</dbReference>
<dbReference type="EMBL" id="VUMT01000020">
    <property type="protein sequence ID" value="MSS64491.1"/>
    <property type="molecule type" value="Genomic_DNA"/>
</dbReference>
<dbReference type="RefSeq" id="WP_154519879.1">
    <property type="nucleotide sequence ID" value="NZ_VUMT01000020.1"/>
</dbReference>
<dbReference type="InterPro" id="IPR001509">
    <property type="entry name" value="Epimerase_deHydtase"/>
</dbReference>
<evidence type="ECO:0000313" key="2">
    <source>
        <dbReference type="EMBL" id="MSS64491.1"/>
    </source>
</evidence>
<name>A0A6L5Y1A6_9FIRM</name>
<proteinExistence type="predicted"/>
<gene>
    <name evidence="2" type="ORF">FYJ58_11495</name>
</gene>
<dbReference type="PANTHER" id="PTHR43245:SF58">
    <property type="entry name" value="BLL5923 PROTEIN"/>
    <property type="match status" value="1"/>
</dbReference>
<dbReference type="PANTHER" id="PTHR43245">
    <property type="entry name" value="BIFUNCTIONAL POLYMYXIN RESISTANCE PROTEIN ARNA"/>
    <property type="match status" value="1"/>
</dbReference>
<reference evidence="2 3" key="1">
    <citation type="submission" date="2019-08" db="EMBL/GenBank/DDBJ databases">
        <title>In-depth cultivation of the pig gut microbiome towards novel bacterial diversity and tailored functional studies.</title>
        <authorList>
            <person name="Wylensek D."/>
            <person name="Hitch T.C.A."/>
            <person name="Clavel T."/>
        </authorList>
    </citation>
    <scope>NUCLEOTIDE SEQUENCE [LARGE SCALE GENOMIC DNA]</scope>
    <source>
        <strain evidence="2 3">WCA-693-APC-MOT-I</strain>
    </source>
</reference>
<dbReference type="Proteomes" id="UP000482209">
    <property type="component" value="Unassembled WGS sequence"/>
</dbReference>
<evidence type="ECO:0000313" key="3">
    <source>
        <dbReference type="Proteomes" id="UP000482209"/>
    </source>
</evidence>